<keyword evidence="3" id="KW-1185">Reference proteome</keyword>
<evidence type="ECO:0000259" key="1">
    <source>
        <dbReference type="Pfam" id="PF12728"/>
    </source>
</evidence>
<dbReference type="InParanoid" id="A0A2T0GRD8"/>
<accession>A0A2T0GRD8</accession>
<dbReference type="NCBIfam" id="TIGR01764">
    <property type="entry name" value="excise"/>
    <property type="match status" value="1"/>
</dbReference>
<name>A0A2T0GRD8_ACTMO</name>
<comment type="caution">
    <text evidence="2">The sequence shown here is derived from an EMBL/GenBank/DDBJ whole genome shotgun (WGS) entry which is preliminary data.</text>
</comment>
<proteinExistence type="predicted"/>
<dbReference type="Proteomes" id="UP000239352">
    <property type="component" value="Unassembled WGS sequence"/>
</dbReference>
<dbReference type="AlphaFoldDB" id="A0A2T0GRD8"/>
<dbReference type="InterPro" id="IPR010093">
    <property type="entry name" value="SinI_DNA-bd"/>
</dbReference>
<feature type="domain" description="Helix-turn-helix" evidence="1">
    <location>
        <begin position="12"/>
        <end position="60"/>
    </location>
</feature>
<gene>
    <name evidence="2" type="ORF">CEP50_19435</name>
</gene>
<evidence type="ECO:0000313" key="3">
    <source>
        <dbReference type="Proteomes" id="UP000239352"/>
    </source>
</evidence>
<protein>
    <submittedName>
        <fullName evidence="2">Transcriptional regulator</fullName>
    </submittedName>
</protein>
<dbReference type="RefSeq" id="WP_106115357.1">
    <property type="nucleotide sequence ID" value="NZ_PVSR01000068.1"/>
</dbReference>
<evidence type="ECO:0000313" key="2">
    <source>
        <dbReference type="EMBL" id="PRW61675.1"/>
    </source>
</evidence>
<dbReference type="GO" id="GO:0003677">
    <property type="term" value="F:DNA binding"/>
    <property type="evidence" value="ECO:0007669"/>
    <property type="project" value="InterPro"/>
</dbReference>
<organism evidence="2 3">
    <name type="scientific">Actinopolyspora mortivallis</name>
    <dbReference type="NCBI Taxonomy" id="33906"/>
    <lineage>
        <taxon>Bacteria</taxon>
        <taxon>Bacillati</taxon>
        <taxon>Actinomycetota</taxon>
        <taxon>Actinomycetes</taxon>
        <taxon>Actinopolysporales</taxon>
        <taxon>Actinopolysporaceae</taxon>
        <taxon>Actinopolyspora</taxon>
    </lineage>
</organism>
<dbReference type="InterPro" id="IPR041657">
    <property type="entry name" value="HTH_17"/>
</dbReference>
<dbReference type="EMBL" id="PVSR01000068">
    <property type="protein sequence ID" value="PRW61675.1"/>
    <property type="molecule type" value="Genomic_DNA"/>
</dbReference>
<reference evidence="2 3" key="1">
    <citation type="submission" date="2018-03" db="EMBL/GenBank/DDBJ databases">
        <title>Actinopolyspora mortivallis from Sahara, screening for active biomolecules.</title>
        <authorList>
            <person name="Selama O."/>
            <person name="Wellington E.M.H."/>
            <person name="Hacene H."/>
        </authorList>
    </citation>
    <scope>NUCLEOTIDE SEQUENCE [LARGE SCALE GENOMIC DNA]</scope>
    <source>
        <strain evidence="2 3">M5A</strain>
    </source>
</reference>
<dbReference type="Pfam" id="PF12728">
    <property type="entry name" value="HTH_17"/>
    <property type="match status" value="1"/>
</dbReference>
<sequence length="68" mass="7656">MSTPTTNQPRTLLTVEQAAQRLAIGRTRMFQLLRTGEVASVRIGRARRIPTDALESYIDRLTAEQRTA</sequence>